<feature type="domain" description="C2H2-type" evidence="10">
    <location>
        <begin position="636"/>
        <end position="663"/>
    </location>
</feature>
<evidence type="ECO:0000256" key="2">
    <source>
        <dbReference type="ARBA" id="ARBA00022723"/>
    </source>
</evidence>
<feature type="compositionally biased region" description="Low complexity" evidence="9">
    <location>
        <begin position="810"/>
        <end position="830"/>
    </location>
</feature>
<dbReference type="Gene3D" id="3.30.160.60">
    <property type="entry name" value="Classic Zinc Finger"/>
    <property type="match status" value="1"/>
</dbReference>
<dbReference type="GO" id="GO:0043565">
    <property type="term" value="F:sequence-specific DNA binding"/>
    <property type="evidence" value="ECO:0007669"/>
    <property type="project" value="InterPro"/>
</dbReference>
<dbReference type="PROSITE" id="PS00028">
    <property type="entry name" value="ZINC_FINGER_C2H2_1"/>
    <property type="match status" value="4"/>
</dbReference>
<feature type="DNA-binding region" description="DM" evidence="8">
    <location>
        <begin position="440"/>
        <end position="490"/>
    </location>
</feature>
<feature type="compositionally biased region" description="Low complexity" evidence="9">
    <location>
        <begin position="716"/>
        <end position="797"/>
    </location>
</feature>
<evidence type="ECO:0000256" key="8">
    <source>
        <dbReference type="PROSITE-ProRule" id="PRU00070"/>
    </source>
</evidence>
<name>A0A9C6WUB1_FRAOC</name>
<dbReference type="InterPro" id="IPR036236">
    <property type="entry name" value="Znf_C2H2_sf"/>
</dbReference>
<protein>
    <submittedName>
        <fullName evidence="13 14">Uncharacterized protein LOC113213741</fullName>
    </submittedName>
</protein>
<keyword evidence="2 8" id="KW-0479">Metal-binding</keyword>
<evidence type="ECO:0000313" key="13">
    <source>
        <dbReference type="RefSeq" id="XP_052121274.1"/>
    </source>
</evidence>
<evidence type="ECO:0000313" key="14">
    <source>
        <dbReference type="RefSeq" id="XP_052121275.1"/>
    </source>
</evidence>
<dbReference type="InterPro" id="IPR001275">
    <property type="entry name" value="DM_DNA-bd"/>
</dbReference>
<evidence type="ECO:0000313" key="12">
    <source>
        <dbReference type="Proteomes" id="UP000504606"/>
    </source>
</evidence>
<dbReference type="GO" id="GO:0008270">
    <property type="term" value="F:zinc ion binding"/>
    <property type="evidence" value="ECO:0007669"/>
    <property type="project" value="UniProtKB-KW"/>
</dbReference>
<dbReference type="PROSITE" id="PS50157">
    <property type="entry name" value="ZINC_FINGER_C2H2_2"/>
    <property type="match status" value="2"/>
</dbReference>
<feature type="compositionally biased region" description="Low complexity" evidence="9">
    <location>
        <begin position="595"/>
        <end position="604"/>
    </location>
</feature>
<dbReference type="RefSeq" id="XP_052121274.1">
    <property type="nucleotide sequence ID" value="XM_052265314.1"/>
</dbReference>
<dbReference type="GeneID" id="113213741"/>
<evidence type="ECO:0000256" key="6">
    <source>
        <dbReference type="ARBA" id="ARBA00023242"/>
    </source>
</evidence>
<dbReference type="KEGG" id="foc:113213741"/>
<keyword evidence="6 8" id="KW-0539">Nucleus</keyword>
<proteinExistence type="predicted"/>
<dbReference type="PROSITE" id="PS40000">
    <property type="entry name" value="DM_1"/>
    <property type="match status" value="1"/>
</dbReference>
<evidence type="ECO:0000256" key="7">
    <source>
        <dbReference type="PROSITE-ProRule" id="PRU00042"/>
    </source>
</evidence>
<evidence type="ECO:0000313" key="15">
    <source>
        <dbReference type="RefSeq" id="XP_052121276.1"/>
    </source>
</evidence>
<dbReference type="GO" id="GO:0006355">
    <property type="term" value="P:regulation of DNA-templated transcription"/>
    <property type="evidence" value="ECO:0007669"/>
    <property type="project" value="InterPro"/>
</dbReference>
<feature type="region of interest" description="Disordered" evidence="9">
    <location>
        <begin position="347"/>
        <end position="402"/>
    </location>
</feature>
<dbReference type="AlphaFoldDB" id="A0A9C6WUB1"/>
<dbReference type="SUPFAM" id="SSF57667">
    <property type="entry name" value="beta-beta-alpha zinc fingers"/>
    <property type="match status" value="1"/>
</dbReference>
<sequence length="1009" mass="107904">MPPTARASWRRAPSTHRRGRGGRGGARAAPTPRLTTSSPSPAARRGRGRGAGAAGRGARAPPNAQLLYSTILDETLFCKSEAATPPADCRRRPGAAAWCAACWRHGAPHPAPHRCPYQDCLGCWMCAEGSPYPRLLRQHGVDRLCAVRLQRLVAPAPSPAQPTPAPVNTGRKRFRMRLEPRPEDQDPVQDDVNGAADTTSSHGDTDFTPYEIHDDPGQNQHDTSPWDYTEHEPDKQDDVHEERQSTPLEPLTVETDLEQVSKPAVEAALCALESPLPPKPKAARVLGPVKVRRRSGERDPPYLSWMCAPLGQRAWAGAGPRAWAGAWAGPKSISVTPHGVYVVFKSKRSSSGPSLRRSRPFTAGKPSPKSIRGSPIKAEPMSPPRGDRSPSKSVVKVETGTRRSALLHRRRLEVFSFSADDDLEEDGPPARECVRPQPRCVRCHVHGQGLLVRRHKPDRCPNRRCTCENCSEFKFERPSRGRARRAKAERKAADKARAGQVAAQEARPGGAELQQVAATTQTQFNPLPTGIDTKDMLPQEPAVDIGAAVEANLRTGAALTTSEAVAEQVASPLCAVLAEEDAGDVGLFGPATMVDAAAGGSPPSGDDDEEEDGEPLEDCMVAYMCTDDDALEVEAFGCAWCGREFPTEEEAERHALRHAEDDVDVDEMEIKEEVEEKYEDVAVWDACAGLSVFSPSPPGSPSATIKSSPGTPPSSTPTTAATRSPALTSPAATRTPTRTSPASTGTPAPTSPAANRTPTPTSPAATRTPAPTSPSATREPAPTSPAATSAPVARPAAKVTPPTSPPATRSLLPASAMSEAPPSAGPTSAAAKSSSKAVVAVAAVGVRPAAGARPVVRTERQPPVVFKCLDCHDEFGSRVELARHRLGRHSHEQWYRCATCDSSFHTERMRAVHMAVMHPARVFACEACPARLLSRLAVQLHMLDAHGAAPEDGLHCQCCPHRLFSAQHLFDHVRDLHRGRCFPCACPTCGESPHRPVGSTIVAPRSSLV</sequence>
<feature type="domain" description="C2H2-type" evidence="10">
    <location>
        <begin position="866"/>
        <end position="894"/>
    </location>
</feature>
<dbReference type="InterPro" id="IPR050888">
    <property type="entry name" value="ZnF_C2H2-type_TF"/>
</dbReference>
<gene>
    <name evidence="13 14 15" type="primary">LOC113213741</name>
</gene>
<evidence type="ECO:0000256" key="3">
    <source>
        <dbReference type="ARBA" id="ARBA00022737"/>
    </source>
</evidence>
<dbReference type="SMART" id="SM00355">
    <property type="entry name" value="ZnF_C2H2"/>
    <property type="match status" value="5"/>
</dbReference>
<feature type="compositionally biased region" description="Basic and acidic residues" evidence="9">
    <location>
        <begin position="228"/>
        <end position="244"/>
    </location>
</feature>
<dbReference type="PROSITE" id="PS50809">
    <property type="entry name" value="DM_2"/>
    <property type="match status" value="1"/>
</dbReference>
<evidence type="ECO:0000256" key="1">
    <source>
        <dbReference type="ARBA" id="ARBA00004123"/>
    </source>
</evidence>
<dbReference type="PANTHER" id="PTHR24406">
    <property type="entry name" value="TRANSCRIPTIONAL REPRESSOR CTCFL-RELATED"/>
    <property type="match status" value="1"/>
</dbReference>
<feature type="compositionally biased region" description="Low complexity" evidence="9">
    <location>
        <begin position="26"/>
        <end position="43"/>
    </location>
</feature>
<evidence type="ECO:0000256" key="5">
    <source>
        <dbReference type="ARBA" id="ARBA00022833"/>
    </source>
</evidence>
<dbReference type="Proteomes" id="UP000504606">
    <property type="component" value="Unplaced"/>
</dbReference>
<dbReference type="InterPro" id="IPR013087">
    <property type="entry name" value="Znf_C2H2_type"/>
</dbReference>
<feature type="region of interest" description="Disordered" evidence="9">
    <location>
        <begin position="491"/>
        <end position="511"/>
    </location>
</feature>
<feature type="region of interest" description="Disordered" evidence="9">
    <location>
        <begin position="1"/>
        <end position="60"/>
    </location>
</feature>
<accession>A0A9C6WUB1</accession>
<evidence type="ECO:0000259" key="11">
    <source>
        <dbReference type="PROSITE" id="PS50809"/>
    </source>
</evidence>
<feature type="region of interest" description="Disordered" evidence="9">
    <location>
        <begin position="695"/>
        <end position="830"/>
    </location>
</feature>
<feature type="region of interest" description="Disordered" evidence="9">
    <location>
        <begin position="594"/>
        <end position="613"/>
    </location>
</feature>
<keyword evidence="4 7" id="KW-0863">Zinc-finger</keyword>
<dbReference type="GO" id="GO:0005634">
    <property type="term" value="C:nucleus"/>
    <property type="evidence" value="ECO:0007669"/>
    <property type="project" value="UniProtKB-SubCell"/>
</dbReference>
<keyword evidence="8" id="KW-0238">DNA-binding</keyword>
<feature type="domain" description="DM" evidence="11">
    <location>
        <begin position="440"/>
        <end position="490"/>
    </location>
</feature>
<evidence type="ECO:0000256" key="9">
    <source>
        <dbReference type="SAM" id="MobiDB-lite"/>
    </source>
</evidence>
<feature type="region of interest" description="Disordered" evidence="9">
    <location>
        <begin position="179"/>
        <end position="256"/>
    </location>
</feature>
<comment type="subcellular location">
    <subcellularLocation>
        <location evidence="1 8">Nucleus</location>
    </subcellularLocation>
</comment>
<reference evidence="13 14" key="1">
    <citation type="submission" date="2025-04" db="UniProtKB">
        <authorList>
            <consortium name="RefSeq"/>
        </authorList>
    </citation>
    <scope>IDENTIFICATION</scope>
    <source>
        <tissue evidence="13 14">Whole organism</tissue>
    </source>
</reference>
<keyword evidence="3" id="KW-0677">Repeat</keyword>
<organism evidence="12 15">
    <name type="scientific">Frankliniella occidentalis</name>
    <name type="common">Western flower thrips</name>
    <name type="synonym">Euthrips occidentalis</name>
    <dbReference type="NCBI Taxonomy" id="133901"/>
    <lineage>
        <taxon>Eukaryota</taxon>
        <taxon>Metazoa</taxon>
        <taxon>Ecdysozoa</taxon>
        <taxon>Arthropoda</taxon>
        <taxon>Hexapoda</taxon>
        <taxon>Insecta</taxon>
        <taxon>Pterygota</taxon>
        <taxon>Neoptera</taxon>
        <taxon>Paraneoptera</taxon>
        <taxon>Thysanoptera</taxon>
        <taxon>Terebrantia</taxon>
        <taxon>Thripoidea</taxon>
        <taxon>Thripidae</taxon>
        <taxon>Frankliniella</taxon>
    </lineage>
</organism>
<evidence type="ECO:0000259" key="10">
    <source>
        <dbReference type="PROSITE" id="PS50157"/>
    </source>
</evidence>
<dbReference type="RefSeq" id="XP_052121275.1">
    <property type="nucleotide sequence ID" value="XM_052265315.1"/>
</dbReference>
<evidence type="ECO:0000256" key="4">
    <source>
        <dbReference type="ARBA" id="ARBA00022771"/>
    </source>
</evidence>
<keyword evidence="5 8" id="KW-0862">Zinc</keyword>
<keyword evidence="12" id="KW-1185">Reference proteome</keyword>
<dbReference type="OrthoDB" id="10689246at2759"/>
<dbReference type="RefSeq" id="XP_052121276.1">
    <property type="nucleotide sequence ID" value="XM_052265316.1"/>
</dbReference>